<organism evidence="1 2">
    <name type="scientific">Staurois parvus</name>
    <dbReference type="NCBI Taxonomy" id="386267"/>
    <lineage>
        <taxon>Eukaryota</taxon>
        <taxon>Metazoa</taxon>
        <taxon>Chordata</taxon>
        <taxon>Craniata</taxon>
        <taxon>Vertebrata</taxon>
        <taxon>Euteleostomi</taxon>
        <taxon>Amphibia</taxon>
        <taxon>Batrachia</taxon>
        <taxon>Anura</taxon>
        <taxon>Neobatrachia</taxon>
        <taxon>Ranoidea</taxon>
        <taxon>Ranidae</taxon>
        <taxon>Staurois</taxon>
    </lineage>
</organism>
<proteinExistence type="predicted"/>
<name>A0ABN9G9C8_9NEOB</name>
<keyword evidence="2" id="KW-1185">Reference proteome</keyword>
<comment type="caution">
    <text evidence="1">The sequence shown here is derived from an EMBL/GenBank/DDBJ whole genome shotgun (WGS) entry which is preliminary data.</text>
</comment>
<evidence type="ECO:0000313" key="2">
    <source>
        <dbReference type="Proteomes" id="UP001162483"/>
    </source>
</evidence>
<reference evidence="1" key="1">
    <citation type="submission" date="2023-05" db="EMBL/GenBank/DDBJ databases">
        <authorList>
            <person name="Stuckert A."/>
        </authorList>
    </citation>
    <scope>NUCLEOTIDE SEQUENCE</scope>
</reference>
<dbReference type="EMBL" id="CATNWA010018034">
    <property type="protein sequence ID" value="CAI9604837.1"/>
    <property type="molecule type" value="Genomic_DNA"/>
</dbReference>
<protein>
    <submittedName>
        <fullName evidence="1">Uncharacterized protein</fullName>
    </submittedName>
</protein>
<gene>
    <name evidence="1" type="ORF">SPARVUS_LOCUS13513699</name>
</gene>
<evidence type="ECO:0000313" key="1">
    <source>
        <dbReference type="EMBL" id="CAI9604837.1"/>
    </source>
</evidence>
<dbReference type="Proteomes" id="UP001162483">
    <property type="component" value="Unassembled WGS sequence"/>
</dbReference>
<accession>A0ABN9G9C8</accession>
<sequence>MLLTYCGNVSRNSVSIFYNKNYSITLWEVFVCVSEHRLVVYYHH</sequence>